<dbReference type="InterPro" id="IPR036770">
    <property type="entry name" value="Ankyrin_rpt-contain_sf"/>
</dbReference>
<feature type="domain" description="NACHT" evidence="4">
    <location>
        <begin position="119"/>
        <end position="268"/>
    </location>
</feature>
<dbReference type="InterPro" id="IPR027417">
    <property type="entry name" value="P-loop_NTPase"/>
</dbReference>
<dbReference type="InterPro" id="IPR007111">
    <property type="entry name" value="NACHT_NTPase"/>
</dbReference>
<keyword evidence="2" id="KW-0040">ANK repeat</keyword>
<dbReference type="EMBL" id="QLNT01000002">
    <property type="protein sequence ID" value="KAF3076247.1"/>
    <property type="molecule type" value="Genomic_DNA"/>
</dbReference>
<dbReference type="PROSITE" id="PS50837">
    <property type="entry name" value="NACHT"/>
    <property type="match status" value="1"/>
</dbReference>
<dbReference type="InterPro" id="IPR055530">
    <property type="entry name" value="DUF7104"/>
</dbReference>
<evidence type="ECO:0000256" key="2">
    <source>
        <dbReference type="PROSITE-ProRule" id="PRU00023"/>
    </source>
</evidence>
<dbReference type="SUPFAM" id="SSF48403">
    <property type="entry name" value="Ankyrin repeat"/>
    <property type="match status" value="1"/>
</dbReference>
<dbReference type="Pfam" id="PF24883">
    <property type="entry name" value="NPHP3_N"/>
    <property type="match status" value="1"/>
</dbReference>
<dbReference type="InterPro" id="IPR056884">
    <property type="entry name" value="NPHP3-like_N"/>
</dbReference>
<dbReference type="SMART" id="SM00248">
    <property type="entry name" value="ANK"/>
    <property type="match status" value="4"/>
</dbReference>
<dbReference type="Gene3D" id="1.25.40.20">
    <property type="entry name" value="Ankyrin repeat-containing domain"/>
    <property type="match status" value="1"/>
</dbReference>
<dbReference type="PRINTS" id="PR01415">
    <property type="entry name" value="ANKYRIN"/>
</dbReference>
<organism evidence="5 6">
    <name type="scientific">Trichoderma lentiforme</name>
    <dbReference type="NCBI Taxonomy" id="1567552"/>
    <lineage>
        <taxon>Eukaryota</taxon>
        <taxon>Fungi</taxon>
        <taxon>Dikarya</taxon>
        <taxon>Ascomycota</taxon>
        <taxon>Pezizomycotina</taxon>
        <taxon>Sordariomycetes</taxon>
        <taxon>Hypocreomycetidae</taxon>
        <taxon>Hypocreales</taxon>
        <taxon>Hypocreaceae</taxon>
        <taxon>Trichoderma</taxon>
    </lineage>
</organism>
<reference evidence="5 6" key="1">
    <citation type="submission" date="2018-06" db="EMBL/GenBank/DDBJ databases">
        <title>Genome analysis of cellulolytic fungus Trichoderma lentiforme CFAM-422.</title>
        <authorList>
            <person name="Steindorff A.S."/>
            <person name="Formighieri E.F."/>
            <person name="Midorikawa G.E.O."/>
            <person name="Tamietti M.S."/>
            <person name="Ramos E.Z."/>
            <person name="Silva A.S."/>
            <person name="Bon E.P.S."/>
            <person name="Mendes T.D."/>
            <person name="Damaso M.C.T."/>
            <person name="Favaro L.C.L."/>
        </authorList>
    </citation>
    <scope>NUCLEOTIDE SEQUENCE [LARGE SCALE GENOMIC DNA]</scope>
    <source>
        <strain evidence="5 6">CFAM-422</strain>
    </source>
</reference>
<evidence type="ECO:0000256" key="1">
    <source>
        <dbReference type="ARBA" id="ARBA00022737"/>
    </source>
</evidence>
<dbReference type="Pfam" id="PF12796">
    <property type="entry name" value="Ank_2"/>
    <property type="match status" value="1"/>
</dbReference>
<dbReference type="PROSITE" id="PS50088">
    <property type="entry name" value="ANK_REPEAT"/>
    <property type="match status" value="1"/>
</dbReference>
<sequence>MDDNSRKRPLSGQWLIDTAERVRQKPRVGSIDASNATSSFSGQGIQHTGQGNFNVRGNVNITPNNTVAEDCLRSLFITDPSEDRTALKRKKGNRAAGTCEWVLETDELTAWLGQEKTSNILWLYGNPGTGKSTMAIYLTEKLSSVFSATEKQTLAFFFCDSSFDKRKTATSVIRGLLYQLVQQHRQLLDYILPKYKERGEDLFQSFDALWAIFMAIATDQKTGQKYCVIDALDECDRESQEILLQQFQETFHSQDAPSNVRILVTSRPYSEICEYLDEFTNKDLASFPQAKKDIDQCIEERVADLVKKKHYTVKVKEQVSNILRDKAESTFLWVGLACEELKEIPSKDAVKVLQNMPKGLHSLYKTLLDTAQEKSESNILRHILSLVAVCMRPLSVLELSEACQLYEEEADIETRVQFTRDQIASCRLMIVVQDDKVLLLHQSVKDYLVGSSSGYFIDELEAHANIVYRCVGLLMKELHGREQSRMQFISYAIERWPDHARMAQSKFEVRNSEAEFFQVNSPSREHWLKTLYNPLWDRDITPHMSILHIAARWEIAPLVDYVTACNQNCQESDAKKASFIDVDCIDAHNATPIEIAAKWGSISVISKLLCLGAEVDEYVVASAATNSKNGEEAMTLLLDQRGHQITITEDIVKAATRNNNGRVIALLFDRRGDQITITEDIVKAAAKYSEKEVMALLFDRFGHQITVTKDILEAAAFNEDQGEEVMTLLFDQCGDQIIITEDIVKAAAGNKGKGKEIMTLLLNRYQDQIIITSEVLCSAVFNDYRGKEILAVLLDRCGSQIDITEDIIMAAVRMEESGKDVMGLLLDQRGDQITITKGILKELMANEVSGGDVMALLLDRYGDEIDITEDIIEAAAAHGQNEILNLLSQQDLFISDWDKWHSISNFYKAAQAGDVHIIEQLLDQGVNPVLKDSRGFTPLSTAAESGHEAVVKILSQRTDVDINSRSEFGESPLSLAAEQGHERIVTILLEAGADPGLKDYIGYMAVDRARQSGYERIVEILERVA</sequence>
<feature type="compositionally biased region" description="Polar residues" evidence="3">
    <location>
        <begin position="32"/>
        <end position="51"/>
    </location>
</feature>
<dbReference type="AlphaFoldDB" id="A0A9P5CIU6"/>
<keyword evidence="1" id="KW-0677">Repeat</keyword>
<feature type="repeat" description="ANK" evidence="2">
    <location>
        <begin position="968"/>
        <end position="1000"/>
    </location>
</feature>
<feature type="region of interest" description="Disordered" evidence="3">
    <location>
        <begin position="25"/>
        <end position="51"/>
    </location>
</feature>
<dbReference type="PANTHER" id="PTHR10039:SF14">
    <property type="entry name" value="NACHT DOMAIN-CONTAINING PROTEIN"/>
    <property type="match status" value="1"/>
</dbReference>
<proteinExistence type="predicted"/>
<protein>
    <recommendedName>
        <fullName evidence="4">NACHT domain-containing protein</fullName>
    </recommendedName>
</protein>
<accession>A0A9P5CIU6</accession>
<evidence type="ECO:0000259" key="4">
    <source>
        <dbReference type="PROSITE" id="PS50837"/>
    </source>
</evidence>
<keyword evidence="6" id="KW-1185">Reference proteome</keyword>
<evidence type="ECO:0000313" key="6">
    <source>
        <dbReference type="Proteomes" id="UP000801864"/>
    </source>
</evidence>
<dbReference type="PANTHER" id="PTHR10039">
    <property type="entry name" value="AMELOGENIN"/>
    <property type="match status" value="1"/>
</dbReference>
<dbReference type="Gene3D" id="3.40.50.300">
    <property type="entry name" value="P-loop containing nucleotide triphosphate hydrolases"/>
    <property type="match status" value="1"/>
</dbReference>
<gene>
    <name evidence="5" type="ORF">CFAM422_001038</name>
</gene>
<dbReference type="Gene3D" id="1.20.5.340">
    <property type="match status" value="4"/>
</dbReference>
<dbReference type="Pfam" id="PF23397">
    <property type="entry name" value="DUF7104"/>
    <property type="match status" value="9"/>
</dbReference>
<dbReference type="PROSITE" id="PS50297">
    <property type="entry name" value="ANK_REP_REGION"/>
    <property type="match status" value="1"/>
</dbReference>
<dbReference type="InterPro" id="IPR002110">
    <property type="entry name" value="Ankyrin_rpt"/>
</dbReference>
<evidence type="ECO:0000313" key="5">
    <source>
        <dbReference type="EMBL" id="KAF3076247.1"/>
    </source>
</evidence>
<comment type="caution">
    <text evidence="5">The sequence shown here is derived from an EMBL/GenBank/DDBJ whole genome shotgun (WGS) entry which is preliminary data.</text>
</comment>
<name>A0A9P5CIU6_9HYPO</name>
<dbReference type="SUPFAM" id="SSF52540">
    <property type="entry name" value="P-loop containing nucleoside triphosphate hydrolases"/>
    <property type="match status" value="1"/>
</dbReference>
<evidence type="ECO:0000256" key="3">
    <source>
        <dbReference type="SAM" id="MobiDB-lite"/>
    </source>
</evidence>
<dbReference type="Proteomes" id="UP000801864">
    <property type="component" value="Unassembled WGS sequence"/>
</dbReference>